<evidence type="ECO:0000313" key="1">
    <source>
        <dbReference type="EMBL" id="EUC44463.1"/>
    </source>
</evidence>
<protein>
    <submittedName>
        <fullName evidence="1">Uncharacterized protein</fullName>
    </submittedName>
</protein>
<dbReference type="AlphaFoldDB" id="W6Z400"/>
<proteinExistence type="predicted"/>
<dbReference type="KEGG" id="bor:COCMIDRAFT_98149"/>
<dbReference type="Proteomes" id="UP000054032">
    <property type="component" value="Unassembled WGS sequence"/>
</dbReference>
<gene>
    <name evidence="1" type="ORF">COCMIDRAFT_98149</name>
</gene>
<dbReference type="OrthoDB" id="3681517at2759"/>
<dbReference type="HOGENOM" id="CLU_2605676_0_0_1"/>
<reference evidence="1 2" key="1">
    <citation type="journal article" date="2013" name="PLoS Genet.">
        <title>Comparative genome structure, secondary metabolite, and effector coding capacity across Cochliobolus pathogens.</title>
        <authorList>
            <person name="Condon B.J."/>
            <person name="Leng Y."/>
            <person name="Wu D."/>
            <person name="Bushley K.E."/>
            <person name="Ohm R.A."/>
            <person name="Otillar R."/>
            <person name="Martin J."/>
            <person name="Schackwitz W."/>
            <person name="Grimwood J."/>
            <person name="MohdZainudin N."/>
            <person name="Xue C."/>
            <person name="Wang R."/>
            <person name="Manning V.A."/>
            <person name="Dhillon B."/>
            <person name="Tu Z.J."/>
            <person name="Steffenson B.J."/>
            <person name="Salamov A."/>
            <person name="Sun H."/>
            <person name="Lowry S."/>
            <person name="LaButti K."/>
            <person name="Han J."/>
            <person name="Copeland A."/>
            <person name="Lindquist E."/>
            <person name="Barry K."/>
            <person name="Schmutz J."/>
            <person name="Baker S.E."/>
            <person name="Ciuffetti L.M."/>
            <person name="Grigoriev I.V."/>
            <person name="Zhong S."/>
            <person name="Turgeon B.G."/>
        </authorList>
    </citation>
    <scope>NUCLEOTIDE SEQUENCE [LARGE SCALE GENOMIC DNA]</scope>
    <source>
        <strain evidence="1 2">ATCC 44560</strain>
    </source>
</reference>
<organism evidence="1 2">
    <name type="scientific">Bipolaris oryzae ATCC 44560</name>
    <dbReference type="NCBI Taxonomy" id="930090"/>
    <lineage>
        <taxon>Eukaryota</taxon>
        <taxon>Fungi</taxon>
        <taxon>Dikarya</taxon>
        <taxon>Ascomycota</taxon>
        <taxon>Pezizomycotina</taxon>
        <taxon>Dothideomycetes</taxon>
        <taxon>Pleosporomycetidae</taxon>
        <taxon>Pleosporales</taxon>
        <taxon>Pleosporineae</taxon>
        <taxon>Pleosporaceae</taxon>
        <taxon>Bipolaris</taxon>
    </lineage>
</organism>
<accession>W6Z400</accession>
<dbReference type="EMBL" id="KI964004">
    <property type="protein sequence ID" value="EUC44463.1"/>
    <property type="molecule type" value="Genomic_DNA"/>
</dbReference>
<keyword evidence="2" id="KW-1185">Reference proteome</keyword>
<evidence type="ECO:0000313" key="2">
    <source>
        <dbReference type="Proteomes" id="UP000054032"/>
    </source>
</evidence>
<name>W6Z400_COCMI</name>
<dbReference type="GeneID" id="19129201"/>
<sequence>MLVNRILVVSTRRHLEVLPQDSVQTGWAEKGTRGLFGYLLSSYMLDYYWSRFYLLLTRADRHSLCDWESNILKIAVPMLQPLEC</sequence>
<dbReference type="RefSeq" id="XP_007689058.1">
    <property type="nucleotide sequence ID" value="XM_007690868.1"/>
</dbReference>